<reference evidence="1" key="1">
    <citation type="submission" date="2023-04" db="EMBL/GenBank/DDBJ databases">
        <title>Draft Genome sequencing of Naganishia species isolated from polar environments using Oxford Nanopore Technology.</title>
        <authorList>
            <person name="Leo P."/>
            <person name="Venkateswaran K."/>
        </authorList>
    </citation>
    <scope>NUCLEOTIDE SEQUENCE</scope>
    <source>
        <strain evidence="1">DBVPG 5303</strain>
    </source>
</reference>
<dbReference type="Proteomes" id="UP001234202">
    <property type="component" value="Unassembled WGS sequence"/>
</dbReference>
<evidence type="ECO:0000313" key="2">
    <source>
        <dbReference type="Proteomes" id="UP001234202"/>
    </source>
</evidence>
<comment type="caution">
    <text evidence="1">The sequence shown here is derived from an EMBL/GenBank/DDBJ whole genome shotgun (WGS) entry which is preliminary data.</text>
</comment>
<dbReference type="EMBL" id="JASBWV010000018">
    <property type="protein sequence ID" value="KAJ9121205.1"/>
    <property type="molecule type" value="Genomic_DNA"/>
</dbReference>
<gene>
    <name evidence="1" type="ORF">QFC24_004879</name>
</gene>
<protein>
    <submittedName>
        <fullName evidence="1">Uncharacterized protein</fullName>
    </submittedName>
</protein>
<proteinExistence type="predicted"/>
<sequence>MKALRGTNTTQDVRFKNKENMALKATKFPKIFTEKVDVRKVNLAIMRPWVTTTITELAGVEDDIVIEFVMELLENSEEPMPDPRKMQISLGGFLSPTSAADFMARLWKLLLSAQASHGGIPAEFVEAKKQELLKKQEEEAKIQQKMISAGGRRDGGGRPSRFDNNRDNRFDNRDNRDNRFDNRDNRERQPVPRDRDGRAFPQNRDDYRGHQGGDRGGQMRDTYIPSDFRRGDAGRGDRGGRDGGYSGRPRDTGYGERRGGQHERPRSPDPYQGNSYRELDKKPDFVPRRGRYFEDEERPAEKRRGRSPSRDRSRSRSPSRTPPRRRRRSDASSTPPSRRPVTKDGSATPPASGRRPVRRSRSRSRSRSVSRSVTPPRNRRAPSMERKSESATNKRRKVDGDRKAPREDSNGSENCNHIHRENTRELKPSTLSSSLGVIARYRKAFGMANLLEEIEGAITDEIDQENDPRAGGWPIHGFRGHPQAYHHYGPHSAIVGNDIAYQQRGPNACYDSGYGRHAGSSSSYSQLDSPSPATLRNPQEAVICQPPVSLGMMPPPYSVLQPTSTYTAADYHDRSADHQRYIPSTVPAQKQSKNRFVEEYDQDGWTAGQGQYNQLLGTSAVREETGDSSAMKQMQNHGIPLKMTTVLPDAFRRIFKFSCFNAVQSKVFDSVYRTDENLVVSYEWKAKLGKIGLKIVEFTGDTASDKGFLHETKNADVIITTPEKWDAVTRRMSQKQKILERLALMMLDEVHILNEERGAILETVVARMKVSARDVPVRVVALSATIPNVEDVARWLRPTMPNSSGVFEAGGLNPGVAVDSNAALQLPMAKVFKFGEDFRPTKLTRIVKGFPFRGDNPFPVINRMIQELFPIVCDYSKGKPVLIFAATRNLCGKAASALVKAYQTAKASGRRLPWSVHNRSKMSFENKQLEELSAFGIAFHHGGLSLDDRRKVETAFRSGVIMTIVATSTLAVGVNLPAHTVILAGTYQWTGSGMVELSDLDVQQMIGRAGRPQYDTEGIAIILCSENNEARYRDLVNSRTTIESCLHEHLTELINTEIGLRTITCLEEGQEWIRNSFLYVRIQQNPRHYSGILGSTGTSTSRWQETLDMLVANAVEKLQRHEMIQMQETTDTPEPLEVRNISATVYGEAMSANCLSFETMSSILDTPAKASLESLFHTLSNSHEFADMKLRNGEKIFYKSLAKDPDMRFPMPNGVSPSTSAHKVFILIQMTLGNVDWEPYKEQLKQGASGPTLDSYNVFRVAPRICKAIATVALQKEDGETLKNALALNRIISGKAWPNSAVIFRQIDSIGSKSIAVLGAKGFTTFARLAKTDPRHIEMLLNRQTGFGNKIVTAAKTFPSFAVTVTQVTKVPDNAKAPVDIEFRLEITADGPIAGPSSKKQAQSRSISVLALLSDGTYIAYRKANARTLSIEDLSMTLMARIQYANQRFQVIVGLDQASGCSTQVDYKPDVPDGVLCPPVTNGSEQVKLEEVVCEERLDVPTKKLKADASVEIATVDEFEELEMEIVEPPRLPNGNWPCSHACSQKGKCKHACCKEGSKTKPKKLKRNASGTGKPPRTKSAAGNASTKSIKGKKEFDSQHPSAILLRDSDTESEDEKVVINRMLAGGDSFDSLLLDLPRVDLPDDSKEFDDPSFDAALEEMDVNVTVPHSTQGTKRSASATFDLSNIEPSCKRDSTQGMRHADADVYHERKPVKPQPVKRARTHLELDRNVRPTNDSKDFETALGVTVEAVAPREQRRTRKLFLTTSDESPSPTSLDRAHDFISNGLLQLQEPSRLTDSELGRGAQDIETISLDGYDGISALDELDQYLNRSPVSVSENASKAHPIAPAIECGRSAVNPVELKRYSSPLELPAEVSGNNTFGSTSNTRQDDMQAETSRSGGETGGGKDKDDEDDDDGLADFERWIEDCGIKVD</sequence>
<evidence type="ECO:0000313" key="1">
    <source>
        <dbReference type="EMBL" id="KAJ9121205.1"/>
    </source>
</evidence>
<name>A0ACC2XC65_9TREE</name>
<accession>A0ACC2XC65</accession>
<organism evidence="1 2">
    <name type="scientific">Naganishia onofrii</name>
    <dbReference type="NCBI Taxonomy" id="1851511"/>
    <lineage>
        <taxon>Eukaryota</taxon>
        <taxon>Fungi</taxon>
        <taxon>Dikarya</taxon>
        <taxon>Basidiomycota</taxon>
        <taxon>Agaricomycotina</taxon>
        <taxon>Tremellomycetes</taxon>
        <taxon>Filobasidiales</taxon>
        <taxon>Filobasidiaceae</taxon>
        <taxon>Naganishia</taxon>
    </lineage>
</organism>
<keyword evidence="2" id="KW-1185">Reference proteome</keyword>